<sequence>MRLLGLLVLIVSGVCLVNCTHLVVGNVADRVVLAHHEDFEYNAMPFFKRIKSFFYSSPTNKPIRGIQALDNDHSKASVNITAGGIGYPFVNLRIKSERGSRLSYDIGIYVSPDFI</sequence>
<proteinExistence type="predicted"/>
<evidence type="ECO:0000313" key="3">
    <source>
        <dbReference type="Proteomes" id="UP000663880"/>
    </source>
</evidence>
<comment type="caution">
    <text evidence="2">The sequence shown here is derived from an EMBL/GenBank/DDBJ whole genome shotgun (WGS) entry which is preliminary data.</text>
</comment>
<dbReference type="OrthoDB" id="7182232at2759"/>
<dbReference type="Proteomes" id="UP000663880">
    <property type="component" value="Unassembled WGS sequence"/>
</dbReference>
<dbReference type="InterPro" id="IPR031734">
    <property type="entry name" value="MBF2"/>
</dbReference>
<protein>
    <recommendedName>
        <fullName evidence="4">Salivary secreted peptide</fullName>
    </recommendedName>
</protein>
<name>A0A821QXC8_9NEOP</name>
<evidence type="ECO:0000256" key="1">
    <source>
        <dbReference type="SAM" id="SignalP"/>
    </source>
</evidence>
<dbReference type="Pfam" id="PF15868">
    <property type="entry name" value="MBF2"/>
    <property type="match status" value="1"/>
</dbReference>
<feature type="chain" id="PRO_5032427624" description="Salivary secreted peptide" evidence="1">
    <location>
        <begin position="20"/>
        <end position="115"/>
    </location>
</feature>
<evidence type="ECO:0000313" key="2">
    <source>
        <dbReference type="EMBL" id="CAF4832642.1"/>
    </source>
</evidence>
<dbReference type="AlphaFoldDB" id="A0A821QXC8"/>
<keyword evidence="3" id="KW-1185">Reference proteome</keyword>
<evidence type="ECO:0008006" key="4">
    <source>
        <dbReference type="Google" id="ProtNLM"/>
    </source>
</evidence>
<feature type="signal peptide" evidence="1">
    <location>
        <begin position="1"/>
        <end position="19"/>
    </location>
</feature>
<dbReference type="EMBL" id="CAJOBZ010000011">
    <property type="protein sequence ID" value="CAF4832642.1"/>
    <property type="molecule type" value="Genomic_DNA"/>
</dbReference>
<reference evidence="2" key="1">
    <citation type="submission" date="2021-02" db="EMBL/GenBank/DDBJ databases">
        <authorList>
            <person name="Steward A R."/>
        </authorList>
    </citation>
    <scope>NUCLEOTIDE SEQUENCE</scope>
</reference>
<accession>A0A821QXC8</accession>
<organism evidence="2 3">
    <name type="scientific">Pieris macdunnoughi</name>
    <dbReference type="NCBI Taxonomy" id="345717"/>
    <lineage>
        <taxon>Eukaryota</taxon>
        <taxon>Metazoa</taxon>
        <taxon>Ecdysozoa</taxon>
        <taxon>Arthropoda</taxon>
        <taxon>Hexapoda</taxon>
        <taxon>Insecta</taxon>
        <taxon>Pterygota</taxon>
        <taxon>Neoptera</taxon>
        <taxon>Endopterygota</taxon>
        <taxon>Lepidoptera</taxon>
        <taxon>Glossata</taxon>
        <taxon>Ditrysia</taxon>
        <taxon>Papilionoidea</taxon>
        <taxon>Pieridae</taxon>
        <taxon>Pierinae</taxon>
        <taxon>Pieris</taxon>
    </lineage>
</organism>
<keyword evidence="1" id="KW-0732">Signal</keyword>
<gene>
    <name evidence="2" type="ORF">PMACD_LOCUS5450</name>
</gene>